<dbReference type="GO" id="GO:0005737">
    <property type="term" value="C:cytoplasm"/>
    <property type="evidence" value="ECO:0007669"/>
    <property type="project" value="TreeGrafter"/>
</dbReference>
<dbReference type="RefSeq" id="WP_094217867.1">
    <property type="nucleotide sequence ID" value="NZ_MCGQ01000016.1"/>
</dbReference>
<dbReference type="InterPro" id="IPR011040">
    <property type="entry name" value="Sialidase"/>
</dbReference>
<dbReference type="PANTHER" id="PTHR10628:SF30">
    <property type="entry name" value="EXO-ALPHA-SIALIDASE"/>
    <property type="match status" value="1"/>
</dbReference>
<dbReference type="AlphaFoldDB" id="A0A233SEC8"/>
<feature type="domain" description="Sialidase" evidence="5">
    <location>
        <begin position="57"/>
        <end position="371"/>
    </location>
</feature>
<dbReference type="InterPro" id="IPR036278">
    <property type="entry name" value="Sialidase_sf"/>
</dbReference>
<sequence>MIPLSRALLVATAFLTPLTALHPAHSTPGCVSSVPYVGGKGGYATYRIPATVVTRHGTVLAFAEGRRTSAADTGDIDVVLRRSTDGGCTWGPLTVVAAGEGDTRGNPAPVVDPRSGAVVLVTSYNSGVVTEDQIMRGEVTPEQSRRVFVQRSRDDGRHFTPPRDITAEVKPPDWRWYATGPGHALALTRGPHAGRLLVPANHSTAPLPGSPDTGQGPGYDGGHALYSDDGGRTWHLGFVDDTYDGGTNTNETSAAQLPDGRVYFSARDQYGSAPGNRLDTYSSDGGATLDRPFRVQHTLDAVPVVEGSVLQLQGRDAPLMFSAPSEPTARRAMALWSSTNAGHTFTKLLTLSGRRPAAYSDLAQLGRGTVGLLYETGAKGAYETIEFRRVRVP</sequence>
<evidence type="ECO:0000256" key="4">
    <source>
        <dbReference type="SAM" id="SignalP"/>
    </source>
</evidence>
<comment type="catalytic activity">
    <reaction evidence="1">
        <text>Hydrolysis of alpha-(2-&gt;3)-, alpha-(2-&gt;6)-, alpha-(2-&gt;8)- glycosidic linkages of terminal sialic acid residues in oligosaccharides, glycoproteins, glycolipids, colominic acid and synthetic substrates.</text>
        <dbReference type="EC" id="3.2.1.18"/>
    </reaction>
</comment>
<keyword evidence="4" id="KW-0732">Signal</keyword>
<dbReference type="PANTHER" id="PTHR10628">
    <property type="entry name" value="SIALIDASE"/>
    <property type="match status" value="1"/>
</dbReference>
<dbReference type="GO" id="GO:0009313">
    <property type="term" value="P:oligosaccharide catabolic process"/>
    <property type="evidence" value="ECO:0007669"/>
    <property type="project" value="TreeGrafter"/>
</dbReference>
<dbReference type="GO" id="GO:0016020">
    <property type="term" value="C:membrane"/>
    <property type="evidence" value="ECO:0007669"/>
    <property type="project" value="TreeGrafter"/>
</dbReference>
<organism evidence="6 7">
    <name type="scientific">Streptomyces diastatochromogenes</name>
    <dbReference type="NCBI Taxonomy" id="42236"/>
    <lineage>
        <taxon>Bacteria</taxon>
        <taxon>Bacillati</taxon>
        <taxon>Actinomycetota</taxon>
        <taxon>Actinomycetes</taxon>
        <taxon>Kitasatosporales</taxon>
        <taxon>Streptomycetaceae</taxon>
        <taxon>Streptomyces</taxon>
    </lineage>
</organism>
<reference evidence="6 7" key="1">
    <citation type="submission" date="2016-07" db="EMBL/GenBank/DDBJ databases">
        <title>Draft genome of Streptomyces diastatochromogenes.</title>
        <authorList>
            <person name="Podduturi R."/>
            <person name="Lukassen M.B."/>
            <person name="Clausen N."/>
            <person name="Nielsen J.L."/>
            <person name="Jorgensen N.O."/>
        </authorList>
    </citation>
    <scope>NUCLEOTIDE SEQUENCE [LARGE SCALE GENOMIC DNA]</scope>
    <source>
        <strain evidence="6 7">DSM 40608</strain>
    </source>
</reference>
<gene>
    <name evidence="6" type="ORF">BEK98_19095</name>
</gene>
<accession>A0A233SEC8</accession>
<dbReference type="Gene3D" id="2.120.10.10">
    <property type="match status" value="1"/>
</dbReference>
<dbReference type="GO" id="GO:0004308">
    <property type="term" value="F:exo-alpha-sialidase activity"/>
    <property type="evidence" value="ECO:0007669"/>
    <property type="project" value="UniProtKB-EC"/>
</dbReference>
<dbReference type="Proteomes" id="UP000215483">
    <property type="component" value="Unassembled WGS sequence"/>
</dbReference>
<dbReference type="GO" id="GO:0006689">
    <property type="term" value="P:ganglioside catabolic process"/>
    <property type="evidence" value="ECO:0007669"/>
    <property type="project" value="TreeGrafter"/>
</dbReference>
<comment type="similarity">
    <text evidence="2">Belongs to the glycosyl hydrolase 33 family.</text>
</comment>
<evidence type="ECO:0000313" key="7">
    <source>
        <dbReference type="Proteomes" id="UP000215483"/>
    </source>
</evidence>
<evidence type="ECO:0000259" key="5">
    <source>
        <dbReference type="Pfam" id="PF13088"/>
    </source>
</evidence>
<feature type="chain" id="PRO_5013099306" description="exo-alpha-sialidase" evidence="4">
    <location>
        <begin position="27"/>
        <end position="393"/>
    </location>
</feature>
<proteinExistence type="inferred from homology"/>
<evidence type="ECO:0000256" key="1">
    <source>
        <dbReference type="ARBA" id="ARBA00000427"/>
    </source>
</evidence>
<name>A0A233SEC8_STRDA</name>
<dbReference type="CDD" id="cd15482">
    <property type="entry name" value="Sialidase_non-viral"/>
    <property type="match status" value="1"/>
</dbReference>
<dbReference type="OrthoDB" id="7294637at2"/>
<comment type="caution">
    <text evidence="6">The sequence shown here is derived from an EMBL/GenBank/DDBJ whole genome shotgun (WGS) entry which is preliminary data.</text>
</comment>
<dbReference type="EC" id="3.2.1.18" evidence="3"/>
<protein>
    <recommendedName>
        <fullName evidence="3">exo-alpha-sialidase</fullName>
        <ecNumber evidence="3">3.2.1.18</ecNumber>
    </recommendedName>
</protein>
<keyword evidence="7" id="KW-1185">Reference proteome</keyword>
<evidence type="ECO:0000256" key="2">
    <source>
        <dbReference type="ARBA" id="ARBA00009348"/>
    </source>
</evidence>
<evidence type="ECO:0000313" key="6">
    <source>
        <dbReference type="EMBL" id="OXY94006.1"/>
    </source>
</evidence>
<evidence type="ECO:0000256" key="3">
    <source>
        <dbReference type="ARBA" id="ARBA00012733"/>
    </source>
</evidence>
<feature type="signal peptide" evidence="4">
    <location>
        <begin position="1"/>
        <end position="26"/>
    </location>
</feature>
<dbReference type="Pfam" id="PF13088">
    <property type="entry name" value="BNR_2"/>
    <property type="match status" value="1"/>
</dbReference>
<dbReference type="InterPro" id="IPR026856">
    <property type="entry name" value="Sialidase_fam"/>
</dbReference>
<dbReference type="EMBL" id="MCGQ01000016">
    <property type="protein sequence ID" value="OXY94006.1"/>
    <property type="molecule type" value="Genomic_DNA"/>
</dbReference>
<dbReference type="SUPFAM" id="SSF50939">
    <property type="entry name" value="Sialidases"/>
    <property type="match status" value="1"/>
</dbReference>